<comment type="caution">
    <text evidence="7">The sequence shown here is derived from an EMBL/GenBank/DDBJ whole genome shotgun (WGS) entry which is preliminary data.</text>
</comment>
<proteinExistence type="predicted"/>
<evidence type="ECO:0000256" key="4">
    <source>
        <dbReference type="SAM" id="Phobius"/>
    </source>
</evidence>
<reference evidence="7 8" key="1">
    <citation type="submission" date="2013-07" db="EMBL/GenBank/DDBJ databases">
        <title>Comparative Genomic and Metabolomic Analysis of Twelve Strains of Pseudoalteromonas luteoviolacea.</title>
        <authorList>
            <person name="Vynne N.G."/>
            <person name="Mansson M."/>
            <person name="Gram L."/>
        </authorList>
    </citation>
    <scope>NUCLEOTIDE SEQUENCE [LARGE SCALE GENOMIC DNA]</scope>
    <source>
        <strain evidence="7 8">DSM 6061</strain>
    </source>
</reference>
<feature type="coiled-coil region" evidence="3">
    <location>
        <begin position="183"/>
        <end position="235"/>
    </location>
</feature>
<keyword evidence="2 3" id="KW-0175">Coiled coil</keyword>
<protein>
    <recommendedName>
        <fullName evidence="9">Membrane fusion protein biotin-lipoyl like domain-containing protein</fullName>
    </recommendedName>
</protein>
<keyword evidence="4" id="KW-0472">Membrane</keyword>
<evidence type="ECO:0000259" key="6">
    <source>
        <dbReference type="Pfam" id="PF25973"/>
    </source>
</evidence>
<evidence type="ECO:0008006" key="9">
    <source>
        <dbReference type="Google" id="ProtNLM"/>
    </source>
</evidence>
<feature type="domain" description="Multidrug resistance protein MdtA-like C-terminal permuted SH3" evidence="5">
    <location>
        <begin position="364"/>
        <end position="403"/>
    </location>
</feature>
<dbReference type="InterPro" id="IPR050465">
    <property type="entry name" value="UPF0194_transport"/>
</dbReference>
<dbReference type="InterPro" id="IPR058647">
    <property type="entry name" value="BSH_CzcB-like"/>
</dbReference>
<evidence type="ECO:0000313" key="7">
    <source>
        <dbReference type="EMBL" id="KZN40676.1"/>
    </source>
</evidence>
<keyword evidence="4" id="KW-0812">Transmembrane</keyword>
<dbReference type="GO" id="GO:0030313">
    <property type="term" value="C:cell envelope"/>
    <property type="evidence" value="ECO:0007669"/>
    <property type="project" value="UniProtKB-SubCell"/>
</dbReference>
<name>A0A166XQ22_9GAMM</name>
<evidence type="ECO:0000259" key="5">
    <source>
        <dbReference type="Pfam" id="PF25967"/>
    </source>
</evidence>
<dbReference type="EMBL" id="AUYB01000093">
    <property type="protein sequence ID" value="KZN40676.1"/>
    <property type="molecule type" value="Genomic_DNA"/>
</dbReference>
<keyword evidence="8" id="KW-1185">Reference proteome</keyword>
<dbReference type="AlphaFoldDB" id="A0A166XQ22"/>
<dbReference type="PANTHER" id="PTHR32347:SF23">
    <property type="entry name" value="BLL5650 PROTEIN"/>
    <property type="match status" value="1"/>
</dbReference>
<dbReference type="Proteomes" id="UP000076643">
    <property type="component" value="Unassembled WGS sequence"/>
</dbReference>
<keyword evidence="4" id="KW-1133">Transmembrane helix</keyword>
<sequence>MDITVSPSHKSRWAKYRWFLIGSICLIASSVLFVMTSKASTVVEQHSLSLDKVMIGPLTVSIEAFGKLQSARQQTLTTLSSGVVTHVAARAGQAVTRGDVIVTLKNDDLILERAKLQQQLGEIKVHLEQQKILQRRELLAEQAALREVEGDLASLQFRYQAQSDLAQQGVISKYAFFQTQASRDSATEQLAHAKKRIAQLHQLHRNELAMTGNKIALKEQELTALRNKIAALTVRAPNDGVVEHMPLGLGESVQSGGYIATIGDQRDLTAALQVAQGDVQKVQLGQSVKVKIGDDMVAAKVTRIDPVVNNHSVLVEAKLPSELPSAARPKLNIEASIIIEHLHNVVYIRRPANRLTIESGLIYKVLDQGKTELVAATFGIEAGRHMVVEEGLSVGQTVIISDLHNLAQQGSSVVIE</sequence>
<dbReference type="PANTHER" id="PTHR32347">
    <property type="entry name" value="EFFLUX SYSTEM COMPONENT YKNX-RELATED"/>
    <property type="match status" value="1"/>
</dbReference>
<dbReference type="InterPro" id="IPR058627">
    <property type="entry name" value="MdtA-like_C"/>
</dbReference>
<evidence type="ECO:0000313" key="8">
    <source>
        <dbReference type="Proteomes" id="UP000076643"/>
    </source>
</evidence>
<dbReference type="Gene3D" id="1.10.287.470">
    <property type="entry name" value="Helix hairpin bin"/>
    <property type="match status" value="1"/>
</dbReference>
<dbReference type="PATRIC" id="fig|1365250.3.peg.1455"/>
<feature type="domain" description="CzcB-like barrel-sandwich hybrid" evidence="6">
    <location>
        <begin position="80"/>
        <end position="264"/>
    </location>
</feature>
<accession>A0A166XQ22</accession>
<dbReference type="Pfam" id="PF25973">
    <property type="entry name" value="BSH_CzcB"/>
    <property type="match status" value="1"/>
</dbReference>
<dbReference type="Gene3D" id="2.40.50.100">
    <property type="match status" value="1"/>
</dbReference>
<gene>
    <name evidence="7" type="ORF">N475_11145</name>
</gene>
<dbReference type="Gene3D" id="2.40.30.170">
    <property type="match status" value="1"/>
</dbReference>
<evidence type="ECO:0000256" key="2">
    <source>
        <dbReference type="ARBA" id="ARBA00023054"/>
    </source>
</evidence>
<feature type="transmembrane region" description="Helical" evidence="4">
    <location>
        <begin position="16"/>
        <end position="35"/>
    </location>
</feature>
<evidence type="ECO:0000256" key="1">
    <source>
        <dbReference type="ARBA" id="ARBA00004196"/>
    </source>
</evidence>
<organism evidence="7 8">
    <name type="scientific">Pseudoalteromonas luteoviolacea DSM 6061</name>
    <dbReference type="NCBI Taxonomy" id="1365250"/>
    <lineage>
        <taxon>Bacteria</taxon>
        <taxon>Pseudomonadati</taxon>
        <taxon>Pseudomonadota</taxon>
        <taxon>Gammaproteobacteria</taxon>
        <taxon>Alteromonadales</taxon>
        <taxon>Pseudoalteromonadaceae</taxon>
        <taxon>Pseudoalteromonas</taxon>
    </lineage>
</organism>
<dbReference type="Pfam" id="PF25967">
    <property type="entry name" value="RND-MFP_C"/>
    <property type="match status" value="1"/>
</dbReference>
<comment type="subcellular location">
    <subcellularLocation>
        <location evidence="1">Cell envelope</location>
    </subcellularLocation>
</comment>
<evidence type="ECO:0000256" key="3">
    <source>
        <dbReference type="SAM" id="Coils"/>
    </source>
</evidence>